<protein>
    <submittedName>
        <fullName evidence="1">TniB</fullName>
    </submittedName>
</protein>
<comment type="caution">
    <text evidence="1">The sequence shown here is derived from an EMBL/GenBank/DDBJ whole genome shotgun (WGS) entry which is preliminary data.</text>
</comment>
<reference evidence="1 2" key="1">
    <citation type="submission" date="2013-04" db="EMBL/GenBank/DDBJ databases">
        <title>Oceanococcus atlanticus 22II-S10r2 Genome Sequencing.</title>
        <authorList>
            <person name="Lai Q."/>
            <person name="Li G."/>
            <person name="Shao Z."/>
        </authorList>
    </citation>
    <scope>NUCLEOTIDE SEQUENCE [LARGE SCALE GENOMIC DNA]</scope>
    <source>
        <strain evidence="1 2">22II-S10r2</strain>
    </source>
</reference>
<dbReference type="Pfam" id="PF05621">
    <property type="entry name" value="TniB"/>
    <property type="match status" value="1"/>
</dbReference>
<dbReference type="RefSeq" id="WP_083560610.1">
    <property type="nucleotide sequence ID" value="NZ_AQQV01000001.1"/>
</dbReference>
<dbReference type="STRING" id="1317117.ATO7_06300"/>
<proteinExistence type="predicted"/>
<sequence length="302" mass="34003">MTEPNANGTHPQYPHLHFKAGEIVSAGDQERLAFFRQERWIPYTRANEITRDLEDIIKRDQVSRMPCRIIVGPSNNGKTQLGLSVKRRNKAYVDPDTQCPIVPVAFIPAMEGPSVREYWSELLTALGISNDPEAPLVRNKARALGFLREFNTKLIIIDEFNNAVNGPPKKQREILSAVRYTTVRTKVPVACFGTKQIRSVMQLDSAFLNRFKTLALDAWQCDREWQRLLIQMEAMIPLPVRSGLASAAFAKALHRAADGCIGEFVELIDAMLSYALREGEQSLCPAMISESGWVPPRERALL</sequence>
<dbReference type="Proteomes" id="UP000192342">
    <property type="component" value="Unassembled WGS sequence"/>
</dbReference>
<keyword evidence="2" id="KW-1185">Reference proteome</keyword>
<dbReference type="InterPro" id="IPR008868">
    <property type="entry name" value="TniB"/>
</dbReference>
<dbReference type="InterPro" id="IPR027417">
    <property type="entry name" value="P-loop_NTPase"/>
</dbReference>
<name>A0A1Y1SJU4_9GAMM</name>
<dbReference type="EMBL" id="AQQV01000001">
    <property type="protein sequence ID" value="ORE89469.1"/>
    <property type="molecule type" value="Genomic_DNA"/>
</dbReference>
<dbReference type="AlphaFoldDB" id="A0A1Y1SJU4"/>
<organism evidence="1 2">
    <name type="scientific">Oceanococcus atlanticus</name>
    <dbReference type="NCBI Taxonomy" id="1317117"/>
    <lineage>
        <taxon>Bacteria</taxon>
        <taxon>Pseudomonadati</taxon>
        <taxon>Pseudomonadota</taxon>
        <taxon>Gammaproteobacteria</taxon>
        <taxon>Chromatiales</taxon>
        <taxon>Oceanococcaceae</taxon>
        <taxon>Oceanococcus</taxon>
    </lineage>
</organism>
<gene>
    <name evidence="1" type="ORF">ATO7_06300</name>
</gene>
<evidence type="ECO:0000313" key="1">
    <source>
        <dbReference type="EMBL" id="ORE89469.1"/>
    </source>
</evidence>
<dbReference type="SUPFAM" id="SSF52540">
    <property type="entry name" value="P-loop containing nucleoside triphosphate hydrolases"/>
    <property type="match status" value="1"/>
</dbReference>
<evidence type="ECO:0000313" key="2">
    <source>
        <dbReference type="Proteomes" id="UP000192342"/>
    </source>
</evidence>
<dbReference type="OrthoDB" id="14765at2"/>
<accession>A0A1Y1SJU4</accession>
<dbReference type="Gene3D" id="3.40.50.300">
    <property type="entry name" value="P-loop containing nucleotide triphosphate hydrolases"/>
    <property type="match status" value="1"/>
</dbReference>